<dbReference type="Proteomes" id="UP000198728">
    <property type="component" value="Unassembled WGS sequence"/>
</dbReference>
<feature type="signal peptide" evidence="1">
    <location>
        <begin position="1"/>
        <end position="21"/>
    </location>
</feature>
<dbReference type="AlphaFoldDB" id="A0A1I1M928"/>
<dbReference type="EMBL" id="FOLG01000009">
    <property type="protein sequence ID" value="SFC81745.1"/>
    <property type="molecule type" value="Genomic_DNA"/>
</dbReference>
<gene>
    <name evidence="2" type="ORF">SAMN04488094_109205</name>
</gene>
<proteinExistence type="predicted"/>
<accession>A0A1I1M928</accession>
<reference evidence="2 3" key="1">
    <citation type="submission" date="2016-10" db="EMBL/GenBank/DDBJ databases">
        <authorList>
            <person name="de Groot N.N."/>
        </authorList>
    </citation>
    <scope>NUCLEOTIDE SEQUENCE [LARGE SCALE GENOMIC DNA]</scope>
    <source>
        <strain evidence="2 3">DSM 19548</strain>
    </source>
</reference>
<dbReference type="PROSITE" id="PS51257">
    <property type="entry name" value="PROKAR_LIPOPROTEIN"/>
    <property type="match status" value="1"/>
</dbReference>
<keyword evidence="3" id="KW-1185">Reference proteome</keyword>
<sequence>MPARRIPYLQPALAAGCLVLAACGSAPSSVSPAPAGRIEKVADPVFTDGGITAGGTGREIGFGRAEPGAVVAMSKLMGTGPAAVAPACTGLRAARWADGTTLYFAERPYDPAAFVGWRTATGQAGRTCAL</sequence>
<dbReference type="RefSeq" id="WP_093361571.1">
    <property type="nucleotide sequence ID" value="NZ_FOLG01000009.1"/>
</dbReference>
<keyword evidence="1" id="KW-0732">Signal</keyword>
<dbReference type="OrthoDB" id="7868184at2"/>
<feature type="chain" id="PRO_5011738638" evidence="1">
    <location>
        <begin position="22"/>
        <end position="130"/>
    </location>
</feature>
<evidence type="ECO:0000313" key="2">
    <source>
        <dbReference type="EMBL" id="SFC81745.1"/>
    </source>
</evidence>
<dbReference type="STRING" id="441112.SAMN04488094_109205"/>
<name>A0A1I1M928_9RHOB</name>
<evidence type="ECO:0000256" key="1">
    <source>
        <dbReference type="SAM" id="SignalP"/>
    </source>
</evidence>
<protein>
    <submittedName>
        <fullName evidence="2">Uncharacterized protein</fullName>
    </submittedName>
</protein>
<evidence type="ECO:0000313" key="3">
    <source>
        <dbReference type="Proteomes" id="UP000198728"/>
    </source>
</evidence>
<organism evidence="2 3">
    <name type="scientific">Tropicimonas isoalkanivorans</name>
    <dbReference type="NCBI Taxonomy" id="441112"/>
    <lineage>
        <taxon>Bacteria</taxon>
        <taxon>Pseudomonadati</taxon>
        <taxon>Pseudomonadota</taxon>
        <taxon>Alphaproteobacteria</taxon>
        <taxon>Rhodobacterales</taxon>
        <taxon>Roseobacteraceae</taxon>
        <taxon>Tropicimonas</taxon>
    </lineage>
</organism>